<evidence type="ECO:0000313" key="8">
    <source>
        <dbReference type="EMBL" id="TVU47516.1"/>
    </source>
</evidence>
<dbReference type="AlphaFoldDB" id="A0A5J9WHU9"/>
<proteinExistence type="inferred from homology"/>
<keyword evidence="4" id="KW-0863">Zinc-finger</keyword>
<dbReference type="Gene3D" id="3.30.40.10">
    <property type="entry name" value="Zinc/RING finger domain, C3HC4 (zinc finger)"/>
    <property type="match status" value="2"/>
</dbReference>
<dbReference type="EMBL" id="RWGY01000004">
    <property type="protein sequence ID" value="TVU47516.1"/>
    <property type="molecule type" value="Genomic_DNA"/>
</dbReference>
<dbReference type="Proteomes" id="UP000324897">
    <property type="component" value="Chromosome 5"/>
</dbReference>
<dbReference type="SUPFAM" id="SSF57850">
    <property type="entry name" value="RING/U-box"/>
    <property type="match status" value="2"/>
</dbReference>
<organism evidence="8 9">
    <name type="scientific">Eragrostis curvula</name>
    <name type="common">weeping love grass</name>
    <dbReference type="NCBI Taxonomy" id="38414"/>
    <lineage>
        <taxon>Eukaryota</taxon>
        <taxon>Viridiplantae</taxon>
        <taxon>Streptophyta</taxon>
        <taxon>Embryophyta</taxon>
        <taxon>Tracheophyta</taxon>
        <taxon>Spermatophyta</taxon>
        <taxon>Magnoliopsida</taxon>
        <taxon>Liliopsida</taxon>
        <taxon>Poales</taxon>
        <taxon>Poaceae</taxon>
        <taxon>PACMAD clade</taxon>
        <taxon>Chloridoideae</taxon>
        <taxon>Eragrostideae</taxon>
        <taxon>Eragrostidinae</taxon>
        <taxon>Eragrostis</taxon>
    </lineage>
</organism>
<evidence type="ECO:0000313" key="9">
    <source>
        <dbReference type="Proteomes" id="UP000324897"/>
    </source>
</evidence>
<dbReference type="InterPro" id="IPR031790">
    <property type="entry name" value="Znf-NOSIP"/>
</dbReference>
<dbReference type="InterPro" id="IPR016818">
    <property type="entry name" value="NOSIP"/>
</dbReference>
<dbReference type="SUPFAM" id="SSF55724">
    <property type="entry name" value="Mog1p/PsbP-like"/>
    <property type="match status" value="1"/>
</dbReference>
<dbReference type="InterPro" id="IPR001841">
    <property type="entry name" value="Znf_RING"/>
</dbReference>
<dbReference type="SMART" id="SM00184">
    <property type="entry name" value="RING"/>
    <property type="match status" value="2"/>
</dbReference>
<keyword evidence="4" id="KW-0479">Metal-binding</keyword>
<protein>
    <recommendedName>
        <fullName evidence="7">RING-type domain-containing protein</fullName>
    </recommendedName>
</protein>
<dbReference type="GO" id="GO:0009654">
    <property type="term" value="C:photosystem II oxygen evolving complex"/>
    <property type="evidence" value="ECO:0007669"/>
    <property type="project" value="InterPro"/>
</dbReference>
<comment type="similarity">
    <text evidence="2">Belongs to the NOSIP family.</text>
</comment>
<dbReference type="Gene3D" id="3.40.1000.10">
    <property type="entry name" value="Mog1/PsbP, alpha/beta/alpha sandwich"/>
    <property type="match status" value="1"/>
</dbReference>
<dbReference type="FunFam" id="3.30.40.10:FF:000330">
    <property type="entry name" value="nitric oxide synthase-interacting protein-like"/>
    <property type="match status" value="1"/>
</dbReference>
<feature type="non-terminal residue" evidence="8">
    <location>
        <position position="1"/>
    </location>
</feature>
<accession>A0A5J9WHU9</accession>
<dbReference type="InterPro" id="IPR013083">
    <property type="entry name" value="Znf_RING/FYVE/PHD"/>
</dbReference>
<evidence type="ECO:0000256" key="5">
    <source>
        <dbReference type="SAM" id="Coils"/>
    </source>
</evidence>
<dbReference type="Pfam" id="PF04641">
    <property type="entry name" value="Rtf2"/>
    <property type="match status" value="1"/>
</dbReference>
<dbReference type="GO" id="GO:0005634">
    <property type="term" value="C:nucleus"/>
    <property type="evidence" value="ECO:0007669"/>
    <property type="project" value="UniProtKB-SubCell"/>
</dbReference>
<evidence type="ECO:0000256" key="1">
    <source>
        <dbReference type="ARBA" id="ARBA00004123"/>
    </source>
</evidence>
<evidence type="ECO:0000256" key="6">
    <source>
        <dbReference type="SAM" id="MobiDB-lite"/>
    </source>
</evidence>
<dbReference type="GO" id="GO:0008270">
    <property type="term" value="F:zinc ion binding"/>
    <property type="evidence" value="ECO:0007669"/>
    <property type="project" value="UniProtKB-KW"/>
</dbReference>
<dbReference type="PANTHER" id="PTHR13063:SF10">
    <property type="entry name" value="NITRIC OXIDE SYNTHASE-INTERACTING PROTEIN"/>
    <property type="match status" value="1"/>
</dbReference>
<keyword evidence="4" id="KW-0862">Zinc</keyword>
<dbReference type="PROSITE" id="PS50089">
    <property type="entry name" value="ZF_RING_2"/>
    <property type="match status" value="1"/>
</dbReference>
<name>A0A5J9WHU9_9POAL</name>
<sequence length="619" mass="68635">HGANRAQPTAVASPPQSAAPFPTLLLSARNKSRVPTERATQSPPPTGDASAGLYSAAKMPQRHSKNNNDLAFFTYEEKRKLGYGTQRERLGKDSIKPFDACCLCLKPLIDPLCCPKGHAFCKECIFECLLAQKKDIKRKQAVHEAQKKQEKEEEEEKLMLQKAKELEAFDQQNHGAVPSYHDRSDSQDKNGFHGANSVKVTSFEEEALRNMKAFWLPSATPEATVKVEAPSTDTVCPEGQEKLKLKSLFPISFTEEKSDQKSKKSVEKSYMCPSCKSTLTNTMSLVAISTCGHVFCKKCSDKFLVADKVCLVCNKPFKERNLVPLEKGGTGFAAHDERLEAKDFKHLGSGSGLGARYKTNKKCSNEDNENADLAALASTHMSALYKLEGFELLKEKWQDYRLAAPKSTVAARSNGALPTVVTASSSESSLDGNNITKRKLALLGAGVLATSLLKKSSAFAEEVPKNYRSYVDSKDGYSYLYPADWRDFDFLGHDSAFKDRNVALQSVRVAFVPTEKTDIRDLGPMDEAIFNLVNNVYAAPNQVPMIYDMQERTVDGKNYWTFEYDLEAPGYGVSAFATVAIGNGRYYTLIVTANERRWSRLRNKLKVVADSFKISDLTA</sequence>
<keyword evidence="9" id="KW-1185">Reference proteome</keyword>
<dbReference type="OrthoDB" id="116827at2759"/>
<evidence type="ECO:0000259" key="7">
    <source>
        <dbReference type="PROSITE" id="PS50089"/>
    </source>
</evidence>
<feature type="coiled-coil region" evidence="5">
    <location>
        <begin position="133"/>
        <end position="168"/>
    </location>
</feature>
<comment type="subcellular location">
    <subcellularLocation>
        <location evidence="1">Nucleus</location>
    </subcellularLocation>
</comment>
<dbReference type="NCBIfam" id="NF040946">
    <property type="entry name" value="PSII_PsbP"/>
    <property type="match status" value="1"/>
</dbReference>
<dbReference type="FunFam" id="3.30.40.10:FF:000444">
    <property type="entry name" value="Nitric oxide synthase-interacting protein"/>
    <property type="match status" value="1"/>
</dbReference>
<dbReference type="GO" id="GO:0005509">
    <property type="term" value="F:calcium ion binding"/>
    <property type="evidence" value="ECO:0007669"/>
    <property type="project" value="InterPro"/>
</dbReference>
<dbReference type="InterPro" id="IPR002683">
    <property type="entry name" value="PsbP_C"/>
</dbReference>
<dbReference type="GO" id="GO:0061630">
    <property type="term" value="F:ubiquitin protein ligase activity"/>
    <property type="evidence" value="ECO:0007669"/>
    <property type="project" value="InterPro"/>
</dbReference>
<keyword evidence="5" id="KW-0175">Coiled coil</keyword>
<evidence type="ECO:0000256" key="3">
    <source>
        <dbReference type="ARBA" id="ARBA00023242"/>
    </source>
</evidence>
<dbReference type="InterPro" id="IPR016123">
    <property type="entry name" value="Mog1/PsbP_a/b/a-sand"/>
</dbReference>
<gene>
    <name evidence="8" type="ORF">EJB05_07120</name>
</gene>
<dbReference type="Pfam" id="PF01789">
    <property type="entry name" value="PsbP"/>
    <property type="match status" value="1"/>
</dbReference>
<comment type="caution">
    <text evidence="8">The sequence shown here is derived from an EMBL/GenBank/DDBJ whole genome shotgun (WGS) entry which is preliminary data.</text>
</comment>
<keyword evidence="3" id="KW-0539">Nucleus</keyword>
<feature type="domain" description="RING-type" evidence="7">
    <location>
        <begin position="272"/>
        <end position="314"/>
    </location>
</feature>
<reference evidence="8 9" key="1">
    <citation type="journal article" date="2019" name="Sci. Rep.">
        <title>A high-quality genome of Eragrostis curvula grass provides insights into Poaceae evolution and supports new strategies to enhance forage quality.</title>
        <authorList>
            <person name="Carballo J."/>
            <person name="Santos B.A.C.M."/>
            <person name="Zappacosta D."/>
            <person name="Garbus I."/>
            <person name="Selva J.P."/>
            <person name="Gallo C.A."/>
            <person name="Diaz A."/>
            <person name="Albertini E."/>
            <person name="Caccamo M."/>
            <person name="Echenique V."/>
        </authorList>
    </citation>
    <scope>NUCLEOTIDE SEQUENCE [LARGE SCALE GENOMIC DNA]</scope>
    <source>
        <strain evidence="9">cv. Victoria</strain>
        <tissue evidence="8">Leaf</tissue>
    </source>
</reference>
<dbReference type="GO" id="GO:0015979">
    <property type="term" value="P:photosynthesis"/>
    <property type="evidence" value="ECO:0007669"/>
    <property type="project" value="InterPro"/>
</dbReference>
<dbReference type="PANTHER" id="PTHR13063">
    <property type="entry name" value="ENOS INTERACTING PROTEIN"/>
    <property type="match status" value="1"/>
</dbReference>
<evidence type="ECO:0000256" key="2">
    <source>
        <dbReference type="ARBA" id="ARBA00008126"/>
    </source>
</evidence>
<dbReference type="Gramene" id="TVU47516">
    <property type="protein sequence ID" value="TVU47516"/>
    <property type="gene ID" value="EJB05_07120"/>
</dbReference>
<feature type="region of interest" description="Disordered" evidence="6">
    <location>
        <begin position="1"/>
        <end position="52"/>
    </location>
</feature>
<dbReference type="GO" id="GO:0019898">
    <property type="term" value="C:extrinsic component of membrane"/>
    <property type="evidence" value="ECO:0007669"/>
    <property type="project" value="InterPro"/>
</dbReference>
<dbReference type="Pfam" id="PF15906">
    <property type="entry name" value="zf-NOSIP"/>
    <property type="match status" value="1"/>
</dbReference>
<evidence type="ECO:0000256" key="4">
    <source>
        <dbReference type="PROSITE-ProRule" id="PRU00175"/>
    </source>
</evidence>